<organism evidence="2 3">
    <name type="scientific">Chelatococcus reniformis</name>
    <dbReference type="NCBI Taxonomy" id="1494448"/>
    <lineage>
        <taxon>Bacteria</taxon>
        <taxon>Pseudomonadati</taxon>
        <taxon>Pseudomonadota</taxon>
        <taxon>Alphaproteobacteria</taxon>
        <taxon>Hyphomicrobiales</taxon>
        <taxon>Chelatococcaceae</taxon>
        <taxon>Chelatococcus</taxon>
    </lineage>
</organism>
<reference evidence="2" key="1">
    <citation type="journal article" date="2014" name="Int. J. Syst. Evol. Microbiol.">
        <title>Complete genome sequence of Corynebacterium casei LMG S-19264T (=DSM 44701T), isolated from a smear-ripened cheese.</title>
        <authorList>
            <consortium name="US DOE Joint Genome Institute (JGI-PGF)"/>
            <person name="Walter F."/>
            <person name="Albersmeier A."/>
            <person name="Kalinowski J."/>
            <person name="Ruckert C."/>
        </authorList>
    </citation>
    <scope>NUCLEOTIDE SEQUENCE</scope>
    <source>
        <strain evidence="2">CGMCC 1.12919</strain>
    </source>
</reference>
<dbReference type="NCBIfam" id="NF041949">
    <property type="entry name" value="THIVI_2564_fam"/>
    <property type="match status" value="1"/>
</dbReference>
<proteinExistence type="predicted"/>
<evidence type="ECO:0000313" key="2">
    <source>
        <dbReference type="EMBL" id="GGC52558.1"/>
    </source>
</evidence>
<keyword evidence="3" id="KW-1185">Reference proteome</keyword>
<dbReference type="Proteomes" id="UP000637002">
    <property type="component" value="Unassembled WGS sequence"/>
</dbReference>
<evidence type="ECO:0000256" key="1">
    <source>
        <dbReference type="SAM" id="Phobius"/>
    </source>
</evidence>
<comment type="caution">
    <text evidence="2">The sequence shown here is derived from an EMBL/GenBank/DDBJ whole genome shotgun (WGS) entry which is preliminary data.</text>
</comment>
<protein>
    <submittedName>
        <fullName evidence="2">Uncharacterized protein</fullName>
    </submittedName>
</protein>
<dbReference type="EMBL" id="BMGG01000002">
    <property type="protein sequence ID" value="GGC52558.1"/>
    <property type="molecule type" value="Genomic_DNA"/>
</dbReference>
<feature type="transmembrane region" description="Helical" evidence="1">
    <location>
        <begin position="6"/>
        <end position="28"/>
    </location>
</feature>
<dbReference type="InterPro" id="IPR049641">
    <property type="entry name" value="THIVI_2564-like"/>
</dbReference>
<keyword evidence="1" id="KW-1133">Transmembrane helix</keyword>
<dbReference type="RefSeq" id="WP_244641794.1">
    <property type="nucleotide sequence ID" value="NZ_BMGG01000002.1"/>
</dbReference>
<keyword evidence="1" id="KW-0812">Transmembrane</keyword>
<reference evidence="2" key="2">
    <citation type="submission" date="2020-09" db="EMBL/GenBank/DDBJ databases">
        <authorList>
            <person name="Sun Q."/>
            <person name="Zhou Y."/>
        </authorList>
    </citation>
    <scope>NUCLEOTIDE SEQUENCE</scope>
    <source>
        <strain evidence="2">CGMCC 1.12919</strain>
    </source>
</reference>
<name>A0A916TZ75_9HYPH</name>
<sequence length="69" mass="7464">MIITVLTHALVTLLIAGLIIWLIAFLPFDGRIKMILRVVVVVLALVSIVRSLDLLAISPSTAPSTKITE</sequence>
<keyword evidence="1" id="KW-0472">Membrane</keyword>
<evidence type="ECO:0000313" key="3">
    <source>
        <dbReference type="Proteomes" id="UP000637002"/>
    </source>
</evidence>
<accession>A0A916TZ75</accession>
<dbReference type="AlphaFoldDB" id="A0A916TZ75"/>
<gene>
    <name evidence="2" type="ORF">GCM10010994_09530</name>
</gene>
<feature type="transmembrane region" description="Helical" evidence="1">
    <location>
        <begin position="35"/>
        <end position="57"/>
    </location>
</feature>